<protein>
    <submittedName>
        <fullName evidence="3">Uncharacterized protein</fullName>
    </submittedName>
</protein>
<keyword evidence="2" id="KW-1133">Transmembrane helix</keyword>
<keyword evidence="4" id="KW-1185">Reference proteome</keyword>
<feature type="transmembrane region" description="Helical" evidence="2">
    <location>
        <begin position="44"/>
        <end position="65"/>
    </location>
</feature>
<dbReference type="PANTHER" id="PTHR34125">
    <property type="entry name" value="OS01G0762900 PROTEIN"/>
    <property type="match status" value="1"/>
</dbReference>
<proteinExistence type="predicted"/>
<dbReference type="AlphaFoldDB" id="A0A843WE01"/>
<name>A0A843WE01_COLES</name>
<feature type="compositionally biased region" description="Basic and acidic residues" evidence="1">
    <location>
        <begin position="103"/>
        <end position="116"/>
    </location>
</feature>
<feature type="region of interest" description="Disordered" evidence="1">
    <location>
        <begin position="94"/>
        <end position="116"/>
    </location>
</feature>
<feature type="transmembrane region" description="Helical" evidence="2">
    <location>
        <begin position="12"/>
        <end position="32"/>
    </location>
</feature>
<evidence type="ECO:0000313" key="4">
    <source>
        <dbReference type="Proteomes" id="UP000652761"/>
    </source>
</evidence>
<dbReference type="PANTHER" id="PTHR34125:SF7">
    <property type="entry name" value="TRANSMEMBRANE PROTEIN"/>
    <property type="match status" value="1"/>
</dbReference>
<comment type="caution">
    <text evidence="3">The sequence shown here is derived from an EMBL/GenBank/DDBJ whole genome shotgun (WGS) entry which is preliminary data.</text>
</comment>
<organism evidence="3 4">
    <name type="scientific">Colocasia esculenta</name>
    <name type="common">Wild taro</name>
    <name type="synonym">Arum esculentum</name>
    <dbReference type="NCBI Taxonomy" id="4460"/>
    <lineage>
        <taxon>Eukaryota</taxon>
        <taxon>Viridiplantae</taxon>
        <taxon>Streptophyta</taxon>
        <taxon>Embryophyta</taxon>
        <taxon>Tracheophyta</taxon>
        <taxon>Spermatophyta</taxon>
        <taxon>Magnoliopsida</taxon>
        <taxon>Liliopsida</taxon>
        <taxon>Araceae</taxon>
        <taxon>Aroideae</taxon>
        <taxon>Colocasieae</taxon>
        <taxon>Colocasia</taxon>
    </lineage>
</organism>
<accession>A0A843WE01</accession>
<sequence length="116" mass="12274">MALVEKLHGKLLEFRLQGLLLAVLGAIILALLRLGPSFRTVVAFFYPLLLSTSFFLAVVLVLRVISPSPGVVLSDRAGEELMDYVAGPAQVEAAPGEEAGGGQEREAVAEAAKKSQ</sequence>
<evidence type="ECO:0000256" key="2">
    <source>
        <dbReference type="SAM" id="Phobius"/>
    </source>
</evidence>
<dbReference type="Proteomes" id="UP000652761">
    <property type="component" value="Unassembled WGS sequence"/>
</dbReference>
<dbReference type="OrthoDB" id="649865at2759"/>
<evidence type="ECO:0000313" key="3">
    <source>
        <dbReference type="EMBL" id="MQM07909.1"/>
    </source>
</evidence>
<keyword evidence="2" id="KW-0812">Transmembrane</keyword>
<dbReference type="EMBL" id="NMUH01003986">
    <property type="protein sequence ID" value="MQM07909.1"/>
    <property type="molecule type" value="Genomic_DNA"/>
</dbReference>
<keyword evidence="2" id="KW-0472">Membrane</keyword>
<evidence type="ECO:0000256" key="1">
    <source>
        <dbReference type="SAM" id="MobiDB-lite"/>
    </source>
</evidence>
<reference evidence="3" key="1">
    <citation type="submission" date="2017-07" db="EMBL/GenBank/DDBJ databases">
        <title>Taro Niue Genome Assembly and Annotation.</title>
        <authorList>
            <person name="Atibalentja N."/>
            <person name="Keating K."/>
            <person name="Fields C.J."/>
        </authorList>
    </citation>
    <scope>NUCLEOTIDE SEQUENCE</scope>
    <source>
        <strain evidence="3">Niue_2</strain>
        <tissue evidence="3">Leaf</tissue>
    </source>
</reference>
<gene>
    <name evidence="3" type="ORF">Taro_040761</name>
</gene>